<dbReference type="InterPro" id="IPR029045">
    <property type="entry name" value="ClpP/crotonase-like_dom_sf"/>
</dbReference>
<dbReference type="EMBL" id="LKAJ02000001">
    <property type="protein sequence ID" value="MCS5711827.1"/>
    <property type="molecule type" value="Genomic_DNA"/>
</dbReference>
<evidence type="ECO:0000256" key="2">
    <source>
        <dbReference type="ARBA" id="ARBA00007005"/>
    </source>
</evidence>
<evidence type="ECO:0000256" key="6">
    <source>
        <dbReference type="ARBA" id="ARBA00022832"/>
    </source>
</evidence>
<name>A0A0Q9YPT8_9GAMM</name>
<sequence>MTNDQGLKKYEHWSLTQDEDNILWLLFDRKDSSTNSLNEATIRELDDILNNLANTSAKAVIIRSAKKTGFIVGADISQFKTLKTAEEATALIRQGQAVFDKLAALPITTIAVIEGFCLGGGLELALACRYRLAEDSTKTKLGLPEVKLGIHPGWGGTVRLPALVGPLKAMDIILTGRNLSAKTAKKLGVVDEALPKRVIEKAAREYANRKERRKSSFSTNQLLETLPARLALGKVFKRQLDQKISEKHYPSPYRVVDNWVKYDTKHKVAMEQEAISIGKLLVSDTARNLVRVFFLQDQLKNLAKASDFKPKHVHVIGAGVMGGDIAAWCALRGMTVTLQDQAPKLIGNAIKRANELATKQLKEKYLIEAMMDRLQPDPKGYGIPHADVIIEAITEKLTAKQGLFSELEKQAKPDAILATNTSTIPLEEIGSVLKDPNRLVGIHFFNPVAKMPLVEVVHAPNTHKQFIDKAMAFVKKIDKLPLPVKSSPGFLVNRILMPYMLEAVTLLEEGISGPAIDKAAVDYGMPMGPIELADTVGLDICLAAIQELSGVLGAKVPAKLQEYVARGELGRKTGKGFYTYKNGKVVKPKTTATVSEDISNRLILRLLNESVACLREGIVENADLLDAGCIFGIGFPPFRGGPIHYIHSQAQGNENVIDLLQTFKTRYGDRFTPDQGWASGKLQEGASSGQ</sequence>
<evidence type="ECO:0000259" key="14">
    <source>
        <dbReference type="Pfam" id="PF00725"/>
    </source>
</evidence>
<dbReference type="FunFam" id="3.40.50.720:FF:000009">
    <property type="entry name" value="Fatty oxidation complex, alpha subunit"/>
    <property type="match status" value="1"/>
</dbReference>
<dbReference type="InterPro" id="IPR006176">
    <property type="entry name" value="3-OHacyl-CoA_DH_NAD-bd"/>
</dbReference>
<accession>A0A0Q9YPT8</accession>
<dbReference type="Gene3D" id="3.40.50.720">
    <property type="entry name" value="NAD(P)-binding Rossmann-like Domain"/>
    <property type="match status" value="1"/>
</dbReference>
<keyword evidence="10" id="KW-0443">Lipid metabolism</keyword>
<dbReference type="GO" id="GO:0016509">
    <property type="term" value="F:long-chain (3S)-3-hydroxyacyl-CoA dehydrogenase (NAD+) activity"/>
    <property type="evidence" value="ECO:0007669"/>
    <property type="project" value="TreeGrafter"/>
</dbReference>
<dbReference type="Pfam" id="PF00725">
    <property type="entry name" value="3HCDH"/>
    <property type="match status" value="1"/>
</dbReference>
<keyword evidence="9" id="KW-0520">NAD</keyword>
<dbReference type="SUPFAM" id="SSF51735">
    <property type="entry name" value="NAD(P)-binding Rossmann-fold domains"/>
    <property type="match status" value="1"/>
</dbReference>
<dbReference type="GO" id="GO:0004300">
    <property type="term" value="F:enoyl-CoA hydratase activity"/>
    <property type="evidence" value="ECO:0007669"/>
    <property type="project" value="UniProtKB-EC"/>
</dbReference>
<evidence type="ECO:0000256" key="1">
    <source>
        <dbReference type="ARBA" id="ARBA00005005"/>
    </source>
</evidence>
<dbReference type="InterPro" id="IPR036291">
    <property type="entry name" value="NAD(P)-bd_dom_sf"/>
</dbReference>
<evidence type="ECO:0000256" key="13">
    <source>
        <dbReference type="ARBA" id="ARBA00049556"/>
    </source>
</evidence>
<dbReference type="PANTHER" id="PTHR43612:SF3">
    <property type="entry name" value="TRIFUNCTIONAL ENZYME SUBUNIT ALPHA, MITOCHONDRIAL"/>
    <property type="match status" value="1"/>
</dbReference>
<proteinExistence type="inferred from homology"/>
<evidence type="ECO:0000256" key="7">
    <source>
        <dbReference type="ARBA" id="ARBA00022963"/>
    </source>
</evidence>
<evidence type="ECO:0000256" key="9">
    <source>
        <dbReference type="ARBA" id="ARBA00023027"/>
    </source>
</evidence>
<reference evidence="17" key="2">
    <citation type="journal article" date="2016" name="Genome Announc.">
        <title>Draft Genome Sequences of Two Novel Amoeba-Resistant Intranuclear Bacteria, 'Candidatus Berkiella cookevillensis' and 'Candidatus Berkiella aquae'.</title>
        <authorList>
            <person name="Mehari Y.T."/>
            <person name="Arivett B.A."/>
            <person name="Farone A.L."/>
            <person name="Gunderson J.H."/>
            <person name="Farone M.B."/>
        </authorList>
    </citation>
    <scope>NUCLEOTIDE SEQUENCE</scope>
    <source>
        <strain evidence="17">HT99</strain>
    </source>
</reference>
<dbReference type="Pfam" id="PF00378">
    <property type="entry name" value="ECH_1"/>
    <property type="match status" value="1"/>
</dbReference>
<dbReference type="GO" id="GO:0070403">
    <property type="term" value="F:NAD+ binding"/>
    <property type="evidence" value="ECO:0007669"/>
    <property type="project" value="InterPro"/>
</dbReference>
<dbReference type="Pfam" id="PF02737">
    <property type="entry name" value="3HCDH_N"/>
    <property type="match status" value="1"/>
</dbReference>
<keyword evidence="11" id="KW-0456">Lyase</keyword>
<evidence type="ECO:0000313" key="18">
    <source>
        <dbReference type="Proteomes" id="UP000051497"/>
    </source>
</evidence>
<dbReference type="InterPro" id="IPR001753">
    <property type="entry name" value="Enoyl-CoA_hydra/iso"/>
</dbReference>
<evidence type="ECO:0000256" key="3">
    <source>
        <dbReference type="ARBA" id="ARBA00008750"/>
    </source>
</evidence>
<keyword evidence="8" id="KW-0560">Oxidoreductase</keyword>
<evidence type="ECO:0000256" key="12">
    <source>
        <dbReference type="ARBA" id="ARBA00023268"/>
    </source>
</evidence>
<evidence type="ECO:0000313" key="16">
    <source>
        <dbReference type="EMBL" id="KRG22813.1"/>
    </source>
</evidence>
<gene>
    <name evidence="16" type="primary">fadJ</name>
    <name evidence="16" type="ORF">HT99x_00354</name>
    <name evidence="17" type="ORF">HT99x_010325</name>
</gene>
<dbReference type="RefSeq" id="WP_075064990.1">
    <property type="nucleotide sequence ID" value="NZ_LKAJ02000001.1"/>
</dbReference>
<dbReference type="CDD" id="cd06558">
    <property type="entry name" value="crotonase-like"/>
    <property type="match status" value="1"/>
</dbReference>
<comment type="pathway">
    <text evidence="1">Lipid metabolism; fatty acid beta-oxidation.</text>
</comment>
<keyword evidence="6" id="KW-0276">Fatty acid metabolism</keyword>
<dbReference type="AlphaFoldDB" id="A0A0Q9YPT8"/>
<evidence type="ECO:0000259" key="15">
    <source>
        <dbReference type="Pfam" id="PF02737"/>
    </source>
</evidence>
<evidence type="ECO:0000256" key="11">
    <source>
        <dbReference type="ARBA" id="ARBA00023239"/>
    </source>
</evidence>
<evidence type="ECO:0000313" key="17">
    <source>
        <dbReference type="EMBL" id="MCS5711827.1"/>
    </source>
</evidence>
<dbReference type="InterPro" id="IPR013328">
    <property type="entry name" value="6PGD_dom2"/>
</dbReference>
<organism evidence="16">
    <name type="scientific">Candidatus Berkiella aquae</name>
    <dbReference type="NCBI Taxonomy" id="295108"/>
    <lineage>
        <taxon>Bacteria</taxon>
        <taxon>Pseudomonadati</taxon>
        <taxon>Pseudomonadota</taxon>
        <taxon>Gammaproteobacteria</taxon>
        <taxon>Candidatus Berkiellales</taxon>
        <taxon>Candidatus Berkiellaceae</taxon>
        <taxon>Candidatus Berkiella</taxon>
    </lineage>
</organism>
<dbReference type="EMBL" id="LKAJ01000001">
    <property type="protein sequence ID" value="KRG22813.1"/>
    <property type="molecule type" value="Genomic_DNA"/>
</dbReference>
<dbReference type="Gene3D" id="3.90.226.10">
    <property type="entry name" value="2-enoyl-CoA Hydratase, Chain A, domain 1"/>
    <property type="match status" value="1"/>
</dbReference>
<reference evidence="16" key="1">
    <citation type="submission" date="2015-09" db="EMBL/GenBank/DDBJ databases">
        <title>Draft Genome Sequences of Two Novel Amoeba-resistant Intranuclear Bacteria, Candidatus Berkiella cookevillensis and Candidatus Berkiella aquae.</title>
        <authorList>
            <person name="Mehari Y.T."/>
            <person name="Arivett B.A."/>
            <person name="Farone A.L."/>
            <person name="Gunderson J.H."/>
            <person name="Farone M.B."/>
        </authorList>
    </citation>
    <scope>NUCLEOTIDE SEQUENCE [LARGE SCALE GENOMIC DNA]</scope>
    <source>
        <strain evidence="16">HT99</strain>
    </source>
</reference>
<dbReference type="OrthoDB" id="5389341at2"/>
<dbReference type="InterPro" id="IPR050136">
    <property type="entry name" value="FA_oxidation_alpha_subunit"/>
</dbReference>
<comment type="similarity">
    <text evidence="4">Belongs to the 3-hydroxyacyl-CoA dehydrogenase family.</text>
</comment>
<dbReference type="InterPro" id="IPR006180">
    <property type="entry name" value="3-OHacyl-CoA_DH_CS"/>
</dbReference>
<comment type="catalytic activity">
    <reaction evidence="13">
        <text>a (3S)-3-hydroxyacyl-CoA + NAD(+) = a 3-oxoacyl-CoA + NADH + H(+)</text>
        <dbReference type="Rhea" id="RHEA:22432"/>
        <dbReference type="ChEBI" id="CHEBI:15378"/>
        <dbReference type="ChEBI" id="CHEBI:57318"/>
        <dbReference type="ChEBI" id="CHEBI:57540"/>
        <dbReference type="ChEBI" id="CHEBI:57945"/>
        <dbReference type="ChEBI" id="CHEBI:90726"/>
        <dbReference type="EC" id="1.1.1.35"/>
    </reaction>
</comment>
<dbReference type="EC" id="4.2.1.17" evidence="5"/>
<feature type="domain" description="3-hydroxyacyl-CoA dehydrogenase C-terminal" evidence="14">
    <location>
        <begin position="489"/>
        <end position="580"/>
    </location>
</feature>
<feature type="domain" description="3-hydroxyacyl-CoA dehydrogenase NAD binding" evidence="15">
    <location>
        <begin position="312"/>
        <end position="485"/>
    </location>
</feature>
<protein>
    <recommendedName>
        <fullName evidence="5">enoyl-CoA hydratase</fullName>
        <ecNumber evidence="5">4.2.1.17</ecNumber>
    </recommendedName>
</protein>
<keyword evidence="7" id="KW-0442">Lipid degradation</keyword>
<dbReference type="InterPro" id="IPR006108">
    <property type="entry name" value="3HC_DH_C"/>
</dbReference>
<comment type="caution">
    <text evidence="16">The sequence shown here is derived from an EMBL/GenBank/DDBJ whole genome shotgun (WGS) entry which is preliminary data.</text>
</comment>
<dbReference type="PROSITE" id="PS00067">
    <property type="entry name" value="3HCDH"/>
    <property type="match status" value="1"/>
</dbReference>
<dbReference type="STRING" id="295108.HT99x_00354"/>
<reference evidence="17" key="3">
    <citation type="submission" date="2021-06" db="EMBL/GenBank/DDBJ databases">
        <title>Genomic Description and Analysis of Intracellular Bacteria, Candidatus Berkiella cookevillensis and Candidatus Berkiella aquae.</title>
        <authorList>
            <person name="Kidane D.T."/>
            <person name="Mehari Y.T."/>
            <person name="Rice F.C."/>
            <person name="Arivett B.A."/>
            <person name="Farone A.L."/>
            <person name="Berk S.G."/>
            <person name="Farone M.B."/>
        </authorList>
    </citation>
    <scope>NUCLEOTIDE SEQUENCE</scope>
    <source>
        <strain evidence="17">HT99</strain>
    </source>
</reference>
<evidence type="ECO:0000256" key="10">
    <source>
        <dbReference type="ARBA" id="ARBA00023098"/>
    </source>
</evidence>
<comment type="similarity">
    <text evidence="3">In the N-terminal section; belongs to the enoyl-CoA hydratase/isomerase family.</text>
</comment>
<dbReference type="Gene3D" id="1.10.1040.10">
    <property type="entry name" value="N-(1-d-carboxylethyl)-l-norvaline Dehydrogenase, domain 2"/>
    <property type="match status" value="2"/>
</dbReference>
<evidence type="ECO:0000256" key="5">
    <source>
        <dbReference type="ARBA" id="ARBA00012076"/>
    </source>
</evidence>
<comment type="similarity">
    <text evidence="2">In the central section; belongs to the 3-hydroxyacyl-CoA dehydrogenase family.</text>
</comment>
<dbReference type="PANTHER" id="PTHR43612">
    <property type="entry name" value="TRIFUNCTIONAL ENZYME SUBUNIT ALPHA"/>
    <property type="match status" value="1"/>
</dbReference>
<evidence type="ECO:0000256" key="8">
    <source>
        <dbReference type="ARBA" id="ARBA00023002"/>
    </source>
</evidence>
<dbReference type="GO" id="GO:0006635">
    <property type="term" value="P:fatty acid beta-oxidation"/>
    <property type="evidence" value="ECO:0007669"/>
    <property type="project" value="UniProtKB-UniPathway"/>
</dbReference>
<keyword evidence="12" id="KW-0511">Multifunctional enzyme</keyword>
<dbReference type="SUPFAM" id="SSF48179">
    <property type="entry name" value="6-phosphogluconate dehydrogenase C-terminal domain-like"/>
    <property type="match status" value="2"/>
</dbReference>
<evidence type="ECO:0000256" key="4">
    <source>
        <dbReference type="ARBA" id="ARBA00009463"/>
    </source>
</evidence>
<dbReference type="UniPathway" id="UPA00659"/>
<dbReference type="SUPFAM" id="SSF52096">
    <property type="entry name" value="ClpP/crotonase"/>
    <property type="match status" value="1"/>
</dbReference>
<dbReference type="Proteomes" id="UP000051497">
    <property type="component" value="Unassembled WGS sequence"/>
</dbReference>
<dbReference type="InterPro" id="IPR008927">
    <property type="entry name" value="6-PGluconate_DH-like_C_sf"/>
</dbReference>
<keyword evidence="18" id="KW-1185">Reference proteome</keyword>
<dbReference type="PATRIC" id="fig|1590043.3.peg.355"/>
<dbReference type="FunFam" id="3.90.226.10:FF:000011">
    <property type="entry name" value="Fatty acid oxidation complex subunit alpha"/>
    <property type="match status" value="1"/>
</dbReference>